<dbReference type="RefSeq" id="WP_189170280.1">
    <property type="nucleotide sequence ID" value="NZ_BMQB01000005.1"/>
</dbReference>
<evidence type="ECO:0000256" key="1">
    <source>
        <dbReference type="SAM" id="SignalP"/>
    </source>
</evidence>
<dbReference type="InterPro" id="IPR029058">
    <property type="entry name" value="AB_hydrolase_fold"/>
</dbReference>
<dbReference type="PIRSF" id="PIRSF029171">
    <property type="entry name" value="Esterase_LipA"/>
    <property type="match status" value="1"/>
</dbReference>
<evidence type="ECO:0000313" key="3">
    <source>
        <dbReference type="Proteomes" id="UP000649739"/>
    </source>
</evidence>
<dbReference type="Proteomes" id="UP000649739">
    <property type="component" value="Unassembled WGS sequence"/>
</dbReference>
<evidence type="ECO:0008006" key="4">
    <source>
        <dbReference type="Google" id="ProtNLM"/>
    </source>
</evidence>
<feature type="chain" id="PRO_5039029862" description="Lipase" evidence="1">
    <location>
        <begin position="24"/>
        <end position="413"/>
    </location>
</feature>
<dbReference type="AlphaFoldDB" id="A0A8J3B4L0"/>
<keyword evidence="1" id="KW-0732">Signal</keyword>
<dbReference type="PANTHER" id="PTHR34853:SF1">
    <property type="entry name" value="LIPASE 5"/>
    <property type="match status" value="1"/>
</dbReference>
<proteinExistence type="predicted"/>
<feature type="signal peptide" evidence="1">
    <location>
        <begin position="1"/>
        <end position="23"/>
    </location>
</feature>
<sequence>MMLAKWGGLALAAAMVVPAPADARAAAPNGAGGRGTVVSSTPVLGLDARQVEDLLRPLGVHVPEARHGVDAYRVVYRTVDVRRRATTASTLVVLPRTDAERLRPAVWLHGTQSYRRDAPSVSECCDRAAGVLFASLGYASTVPDYLGLGEGPGTHPYFHAATTVSASVDALRATRHFAARRGRAVGGPVSVSGFSQGANSSFLLARALQRGADRHFTLGALAPISGAYHLFDVEWPAALDGTVDPRAATYYLAYLTVAWNRIYHLYRDESAAFKAPYAGRVATLFDGEHTIEETMAGLPAEPADLFRPGFIQRLRHPTGALARAARTNDDACRRWKPSAPVRMYAAHGDPEAVYANSVRCTESLHPAADVTLTDVGDVDHITSLVRSVPRVATWFASLNAEPTSRGGSALPNG</sequence>
<keyword evidence="3" id="KW-1185">Reference proteome</keyword>
<reference evidence="2" key="1">
    <citation type="journal article" date="2014" name="Int. J. Syst. Evol. Microbiol.">
        <title>Complete genome sequence of Corynebacterium casei LMG S-19264T (=DSM 44701T), isolated from a smear-ripened cheese.</title>
        <authorList>
            <consortium name="US DOE Joint Genome Institute (JGI-PGF)"/>
            <person name="Walter F."/>
            <person name="Albersmeier A."/>
            <person name="Kalinowski J."/>
            <person name="Ruckert C."/>
        </authorList>
    </citation>
    <scope>NUCLEOTIDE SEQUENCE</scope>
    <source>
        <strain evidence="2">JCM 3090</strain>
    </source>
</reference>
<reference evidence="2" key="2">
    <citation type="submission" date="2020-09" db="EMBL/GenBank/DDBJ databases">
        <authorList>
            <person name="Sun Q."/>
            <person name="Ohkuma M."/>
        </authorList>
    </citation>
    <scope>NUCLEOTIDE SEQUENCE</scope>
    <source>
        <strain evidence="2">JCM 3090</strain>
    </source>
</reference>
<gene>
    <name evidence="2" type="ORF">GCM10010123_24750</name>
</gene>
<dbReference type="InterPro" id="IPR005152">
    <property type="entry name" value="Lipase_secreted"/>
</dbReference>
<dbReference type="Gene3D" id="3.40.50.1820">
    <property type="entry name" value="alpha/beta hydrolase"/>
    <property type="match status" value="1"/>
</dbReference>
<comment type="caution">
    <text evidence="2">The sequence shown here is derived from an EMBL/GenBank/DDBJ whole genome shotgun (WGS) entry which is preliminary data.</text>
</comment>
<dbReference type="GO" id="GO:0004806">
    <property type="term" value="F:triacylglycerol lipase activity"/>
    <property type="evidence" value="ECO:0007669"/>
    <property type="project" value="InterPro"/>
</dbReference>
<dbReference type="SUPFAM" id="SSF53474">
    <property type="entry name" value="alpha/beta-Hydrolases"/>
    <property type="match status" value="1"/>
</dbReference>
<accession>A0A8J3B4L0</accession>
<evidence type="ECO:0000313" key="2">
    <source>
        <dbReference type="EMBL" id="GGJ93939.1"/>
    </source>
</evidence>
<name>A0A8J3B4L0_9ACTN</name>
<dbReference type="GO" id="GO:0016042">
    <property type="term" value="P:lipid catabolic process"/>
    <property type="evidence" value="ECO:0007669"/>
    <property type="project" value="InterPro"/>
</dbReference>
<dbReference type="PANTHER" id="PTHR34853">
    <property type="match status" value="1"/>
</dbReference>
<dbReference type="EMBL" id="BMQB01000005">
    <property type="protein sequence ID" value="GGJ93939.1"/>
    <property type="molecule type" value="Genomic_DNA"/>
</dbReference>
<dbReference type="Gene3D" id="1.10.260.160">
    <property type="match status" value="1"/>
</dbReference>
<organism evidence="2 3">
    <name type="scientific">Pilimelia anulata</name>
    <dbReference type="NCBI Taxonomy" id="53371"/>
    <lineage>
        <taxon>Bacteria</taxon>
        <taxon>Bacillati</taxon>
        <taxon>Actinomycetota</taxon>
        <taxon>Actinomycetes</taxon>
        <taxon>Micromonosporales</taxon>
        <taxon>Micromonosporaceae</taxon>
        <taxon>Pilimelia</taxon>
    </lineage>
</organism>
<protein>
    <recommendedName>
        <fullName evidence="4">Lipase</fullName>
    </recommendedName>
</protein>